<dbReference type="EMBL" id="JEMY01000017">
    <property type="protein sequence ID" value="EXI89319.1"/>
    <property type="molecule type" value="Genomic_DNA"/>
</dbReference>
<keyword evidence="1" id="KW-0812">Transmembrane</keyword>
<keyword evidence="3" id="KW-1185">Reference proteome</keyword>
<dbReference type="AlphaFoldDB" id="A0A011RDL6"/>
<keyword evidence="1" id="KW-1133">Transmembrane helix</keyword>
<evidence type="ECO:0000256" key="1">
    <source>
        <dbReference type="SAM" id="Phobius"/>
    </source>
</evidence>
<dbReference type="STRING" id="1454004.AW11_01643"/>
<name>A0A011RDL6_ACCRE</name>
<organism evidence="2 3">
    <name type="scientific">Accumulibacter regalis</name>
    <dbReference type="NCBI Taxonomy" id="522306"/>
    <lineage>
        <taxon>Bacteria</taxon>
        <taxon>Pseudomonadati</taxon>
        <taxon>Pseudomonadota</taxon>
        <taxon>Betaproteobacteria</taxon>
        <taxon>Candidatus Accumulibacter</taxon>
    </lineage>
</organism>
<keyword evidence="1" id="KW-0472">Membrane</keyword>
<reference evidence="2" key="1">
    <citation type="submission" date="2014-02" db="EMBL/GenBank/DDBJ databases">
        <title>Expanding our view of genomic diversity in Candidatus Accumulibacter clades.</title>
        <authorList>
            <person name="Skennerton C.T."/>
            <person name="Barr J.J."/>
            <person name="Slater F.R."/>
            <person name="Bond P.L."/>
            <person name="Tyson G.W."/>
        </authorList>
    </citation>
    <scope>NUCLEOTIDE SEQUENCE [LARGE SCALE GENOMIC DNA]</scope>
</reference>
<dbReference type="Proteomes" id="UP000022141">
    <property type="component" value="Unassembled WGS sequence"/>
</dbReference>
<feature type="transmembrane region" description="Helical" evidence="1">
    <location>
        <begin position="12"/>
        <end position="33"/>
    </location>
</feature>
<dbReference type="PATRIC" id="fig|1454004.3.peg.1691"/>
<accession>A0A011RDL6</accession>
<evidence type="ECO:0000313" key="2">
    <source>
        <dbReference type="EMBL" id="EXI89319.1"/>
    </source>
</evidence>
<dbReference type="Pfam" id="PF11346">
    <property type="entry name" value="DUF3149"/>
    <property type="match status" value="1"/>
</dbReference>
<protein>
    <recommendedName>
        <fullName evidence="4">DUF3149 domain-containing protein</fullName>
    </recommendedName>
</protein>
<evidence type="ECO:0008006" key="4">
    <source>
        <dbReference type="Google" id="ProtNLM"/>
    </source>
</evidence>
<dbReference type="InterPro" id="IPR021494">
    <property type="entry name" value="DUF3149"/>
</dbReference>
<comment type="caution">
    <text evidence="2">The sequence shown here is derived from an EMBL/GenBank/DDBJ whole genome shotgun (WGS) entry which is preliminary data.</text>
</comment>
<gene>
    <name evidence="2" type="ORF">AW11_01643</name>
</gene>
<proteinExistence type="predicted"/>
<sequence>MAWDLLFSSDFGLFSVFVIVFLLGMSVWFPYFFRKKMREDEKRKVQ</sequence>
<evidence type="ECO:0000313" key="3">
    <source>
        <dbReference type="Proteomes" id="UP000022141"/>
    </source>
</evidence>